<dbReference type="PANTHER" id="PTHR12582">
    <property type="entry name" value="NETRIN RECEPTOR UNC5"/>
    <property type="match status" value="1"/>
</dbReference>
<comment type="function">
    <text evidence="9">Receptor for netrin required for axon guidance. Mediates axon repulsion of neuronal growth cones in the developing nervous system upon ligand binding.</text>
</comment>
<keyword evidence="8 9" id="KW-0393">Immunoglobulin domain</keyword>
<evidence type="ECO:0000256" key="4">
    <source>
        <dbReference type="ARBA" id="ARBA00023136"/>
    </source>
</evidence>
<dbReference type="InterPro" id="IPR000906">
    <property type="entry name" value="ZU5_dom"/>
</dbReference>
<dbReference type="GO" id="GO:0035262">
    <property type="term" value="P:gonad morphogenesis"/>
    <property type="evidence" value="ECO:0007669"/>
    <property type="project" value="EnsemblMetazoa"/>
</dbReference>
<reference evidence="11 12" key="1">
    <citation type="submission" date="2014-09" db="EMBL/GenBank/DDBJ databases">
        <authorList>
            <person name="Martin A.A."/>
        </authorList>
    </citation>
    <scope>NUCLEOTIDE SEQUENCE</scope>
    <source>
        <strain evidence="12">ED321</strain>
        <strain evidence="11">ED321 Heterogonic</strain>
    </source>
</reference>
<dbReference type="Gene3D" id="2.60.40.10">
    <property type="entry name" value="Immunoglobulins"/>
    <property type="match status" value="2"/>
</dbReference>
<organism evidence="11">
    <name type="scientific">Strongyloides ratti</name>
    <name type="common">Parasitic roundworm</name>
    <dbReference type="NCBI Taxonomy" id="34506"/>
    <lineage>
        <taxon>Eukaryota</taxon>
        <taxon>Metazoa</taxon>
        <taxon>Ecdysozoa</taxon>
        <taxon>Nematoda</taxon>
        <taxon>Chromadorea</taxon>
        <taxon>Rhabditida</taxon>
        <taxon>Tylenchina</taxon>
        <taxon>Panagrolaimomorpha</taxon>
        <taxon>Strongyloidoidea</taxon>
        <taxon>Strongyloididae</taxon>
        <taxon>Strongyloides</taxon>
    </lineage>
</organism>
<dbReference type="SMART" id="SM00209">
    <property type="entry name" value="TSP1"/>
    <property type="match status" value="2"/>
</dbReference>
<dbReference type="Pfam" id="PF00791">
    <property type="entry name" value="ZU5"/>
    <property type="match status" value="1"/>
</dbReference>
<accession>A0A090LPI9</accession>
<evidence type="ECO:0000256" key="8">
    <source>
        <dbReference type="ARBA" id="ARBA00023319"/>
    </source>
</evidence>
<feature type="transmembrane region" description="Helical" evidence="9">
    <location>
        <begin position="435"/>
        <end position="461"/>
    </location>
</feature>
<dbReference type="GO" id="GO:0005042">
    <property type="term" value="F:netrin receptor activity"/>
    <property type="evidence" value="ECO:0007669"/>
    <property type="project" value="UniProtKB-UniRule"/>
</dbReference>
<dbReference type="InterPro" id="IPR013783">
    <property type="entry name" value="Ig-like_fold"/>
</dbReference>
<dbReference type="SUPFAM" id="SSF82895">
    <property type="entry name" value="TSP-1 type 1 repeat"/>
    <property type="match status" value="1"/>
</dbReference>
<dbReference type="InterPro" id="IPR036383">
    <property type="entry name" value="TSP1_rpt_sf"/>
</dbReference>
<dbReference type="GO" id="GO:0040017">
    <property type="term" value="P:positive regulation of locomotion"/>
    <property type="evidence" value="ECO:0007669"/>
    <property type="project" value="EnsemblMetazoa"/>
</dbReference>
<dbReference type="SMART" id="SM00409">
    <property type="entry name" value="IG"/>
    <property type="match status" value="1"/>
</dbReference>
<dbReference type="Pfam" id="PF13927">
    <property type="entry name" value="Ig_3"/>
    <property type="match status" value="1"/>
</dbReference>
<dbReference type="GO" id="GO:0045773">
    <property type="term" value="P:positive regulation of axon extension"/>
    <property type="evidence" value="ECO:0007669"/>
    <property type="project" value="EnsemblMetazoa"/>
</dbReference>
<dbReference type="OrthoDB" id="5973910at2759"/>
<dbReference type="InterPro" id="IPR011029">
    <property type="entry name" value="DEATH-like_dom_sf"/>
</dbReference>
<dbReference type="SUPFAM" id="SSF48726">
    <property type="entry name" value="Immunoglobulin"/>
    <property type="match status" value="1"/>
</dbReference>
<dbReference type="Gene3D" id="2.20.100.10">
    <property type="entry name" value="Thrombospondin type-1 (TSP1) repeat"/>
    <property type="match status" value="2"/>
</dbReference>
<gene>
    <name evidence="11 13 14" type="ORF">SRAE_X000099400</name>
</gene>
<dbReference type="PROSITE" id="PS50835">
    <property type="entry name" value="IG_LIKE"/>
    <property type="match status" value="1"/>
</dbReference>
<dbReference type="RefSeq" id="XP_024510867.1">
    <property type="nucleotide sequence ID" value="XM_024645405.1"/>
</dbReference>
<dbReference type="EMBL" id="LN609530">
    <property type="protein sequence ID" value="CEF71671.1"/>
    <property type="molecule type" value="Genomic_DNA"/>
</dbReference>
<evidence type="ECO:0000256" key="6">
    <source>
        <dbReference type="ARBA" id="ARBA00023170"/>
    </source>
</evidence>
<keyword evidence="12" id="KW-1185">Reference proteome</keyword>
<dbReference type="GO" id="GO:0045138">
    <property type="term" value="P:nematode male tail tip morphogenesis"/>
    <property type="evidence" value="ECO:0007669"/>
    <property type="project" value="EnsemblMetazoa"/>
</dbReference>
<evidence type="ECO:0000313" key="11">
    <source>
        <dbReference type="EMBL" id="CEF71671.1"/>
    </source>
</evidence>
<feature type="domain" description="Ig-like" evidence="10">
    <location>
        <begin position="142"/>
        <end position="231"/>
    </location>
</feature>
<dbReference type="STRING" id="34506.A0A090LPI9"/>
<keyword evidence="5" id="KW-1015">Disulfide bond</keyword>
<dbReference type="WormBase" id="SRAE_X000099400">
    <property type="protein sequence ID" value="SRP02889"/>
    <property type="gene ID" value="WBGene00266557"/>
</dbReference>
<sequence length="1033" mass="117918">MNINGKNEDWNLYDDYFVDENELRDMTKISFSEHPKSGYIVRSRSSILSCSAINTNKIRVKCNSQWIDNDMIDISKGIDQITKSNLTRVTVDMSRQLSDSSISGSFLFKQPKINCQCYGYGGNEKIFIKSDMAVLKLAYIRKHFLHSPSSERIHEGKMIQIPCTPPESDPPSEITWYKDGLKIDNTFDPNIILANDGSLIISTTRLNDSGNYTCEAKNIANKRISEPGEITVFVNGGWSPWSEWSGSCYVNCNLLLENVKKFNGDEQILQRLMPSQRRTRLCNNPPPLNGGDPCNGEEEQFNECPNTCEEYFGHWTEWTSWSMCNENCQKTRNRKCKDNTDKYLSSNDVVCLGSSQEHSFCLLNDDFYKNNNCSTLMKSLNPPYNHHIDEYNKMPFNNNNNQYNRNHFSLNNIHNQVVGNGMSSGDLNIQWTSQFVTLSILGLVSFIILLLLLIILTFMCFKRISKKRRKKESRCHHYDKETVRTVLLQQHPNTQATLANKINSFHYDPIDNPNNSPFPYNFTLNSKMSGNSNYSFKNSGNKSTCSTALIVNYDNTSSNQKFHHIKGLSINGDNYSSDDNYASLYDIETETIQHSSTTTSNKLYNDDVKDRFATIIAASIEPCGGKIKLQKNGAGLLISEGTFIRDKMLFLALSDDLKDMPSVAEDEHHLSSLVMCGICDNDNYNNFKNDMLKPIVLTFDHNASLFPKDNWIFTLYVNYGCKDGWHAINSFSSNESISKITENDTPDDCIFIVEREKCHVMSQKFGQFLLVGKSKKKTNQPSKRIHISAYISSSEFNTNTIYPTSIRLYFVPETGMAVENVRKQEENQGYLVGEAENFLLKENGSLCCKLYNQNYQEIQIVDIHENNHNWCSQNGLHIVVNLPNTNYPFIGHFKIYQNGNNFSEPTQLNINLMNVNPNVIMGKSVFYDDKLVSNDFLLNSMVKTQLSYLIDKEPFMFKSLAKKLGMEQHIIFFKNNIMSNGMSPTGLCLELWESINEGSERAILDLLQTIRVLGCTEGVILLEKYVASLFDYN</sequence>
<proteinExistence type="inferred from homology"/>
<evidence type="ECO:0000256" key="1">
    <source>
        <dbReference type="ARBA" id="ARBA00004479"/>
    </source>
</evidence>
<keyword evidence="9" id="KW-0812">Transmembrane</keyword>
<dbReference type="Gene3D" id="2.60.220.30">
    <property type="match status" value="1"/>
</dbReference>
<evidence type="ECO:0000256" key="7">
    <source>
        <dbReference type="ARBA" id="ARBA00023180"/>
    </source>
</evidence>
<dbReference type="InterPro" id="IPR003598">
    <property type="entry name" value="Ig_sub2"/>
</dbReference>
<comment type="similarity">
    <text evidence="2 9">Belongs to the unc-5 family.</text>
</comment>
<evidence type="ECO:0000313" key="13">
    <source>
        <dbReference type="WBParaSite" id="SRAE_X000099400.1"/>
    </source>
</evidence>
<dbReference type="GO" id="GO:0033563">
    <property type="term" value="P:dorsal/ventral axon guidance"/>
    <property type="evidence" value="ECO:0007669"/>
    <property type="project" value="EnsemblMetazoa"/>
</dbReference>
<evidence type="ECO:0000256" key="3">
    <source>
        <dbReference type="ARBA" id="ARBA00022473"/>
    </source>
</evidence>
<dbReference type="GO" id="GO:0030950">
    <property type="term" value="P:establishment or maintenance of actin cytoskeleton polarity"/>
    <property type="evidence" value="ECO:0007669"/>
    <property type="project" value="EnsemblMetazoa"/>
</dbReference>
<dbReference type="SMART" id="SM00408">
    <property type="entry name" value="IGc2"/>
    <property type="match status" value="1"/>
</dbReference>
<dbReference type="PROSITE" id="PS50092">
    <property type="entry name" value="TSP1"/>
    <property type="match status" value="2"/>
</dbReference>
<dbReference type="WBParaSite" id="SRAE_X000099400.1">
    <property type="protein sequence ID" value="SRAE_X000099400.1"/>
    <property type="gene ID" value="WBGene00266557"/>
</dbReference>
<dbReference type="GO" id="GO:1905815">
    <property type="term" value="P:regulation of dorsal/ventral axon guidance"/>
    <property type="evidence" value="ECO:0007669"/>
    <property type="project" value="EnsemblMetazoa"/>
</dbReference>
<dbReference type="GO" id="GO:0044295">
    <property type="term" value="C:axonal growth cone"/>
    <property type="evidence" value="ECO:0007669"/>
    <property type="project" value="EnsemblMetazoa"/>
</dbReference>
<dbReference type="GO" id="GO:0007419">
    <property type="term" value="P:ventral cord development"/>
    <property type="evidence" value="ECO:0007669"/>
    <property type="project" value="EnsemblMetazoa"/>
</dbReference>
<dbReference type="GeneID" id="36384051"/>
<dbReference type="Proteomes" id="UP000035682">
    <property type="component" value="Unplaced"/>
</dbReference>
<dbReference type="GO" id="GO:0005886">
    <property type="term" value="C:plasma membrane"/>
    <property type="evidence" value="ECO:0007669"/>
    <property type="project" value="UniProtKB-SubCell"/>
</dbReference>
<dbReference type="PANTHER" id="PTHR12582:SF47">
    <property type="entry name" value="NETRIN RECEPTOR UNC-5"/>
    <property type="match status" value="1"/>
</dbReference>
<dbReference type="CTD" id="36384051"/>
<dbReference type="InterPro" id="IPR000884">
    <property type="entry name" value="TSP1_rpt"/>
</dbReference>
<dbReference type="InterPro" id="IPR057755">
    <property type="entry name" value="UNC5A-D-like_N"/>
</dbReference>
<dbReference type="AlphaFoldDB" id="A0A090LPI9"/>
<evidence type="ECO:0000313" key="14">
    <source>
        <dbReference type="WormBase" id="SRAE_X000099400"/>
    </source>
</evidence>
<dbReference type="InterPro" id="IPR007110">
    <property type="entry name" value="Ig-like_dom"/>
</dbReference>
<dbReference type="InterPro" id="IPR036179">
    <property type="entry name" value="Ig-like_dom_sf"/>
</dbReference>
<dbReference type="InterPro" id="IPR003599">
    <property type="entry name" value="Ig_sub"/>
</dbReference>
<dbReference type="SMART" id="SM00218">
    <property type="entry name" value="ZU5"/>
    <property type="match status" value="1"/>
</dbReference>
<evidence type="ECO:0000313" key="12">
    <source>
        <dbReference type="Proteomes" id="UP000035682"/>
    </source>
</evidence>
<dbReference type="GO" id="GO:0097628">
    <property type="term" value="P:distal tip cell migration"/>
    <property type="evidence" value="ECO:0007669"/>
    <property type="project" value="EnsemblMetazoa"/>
</dbReference>
<dbReference type="InterPro" id="IPR037936">
    <property type="entry name" value="UNC5A-D"/>
</dbReference>
<name>A0A090LPI9_STRRB</name>
<keyword evidence="9" id="KW-1133">Transmembrane helix</keyword>
<evidence type="ECO:0000256" key="9">
    <source>
        <dbReference type="RuleBase" id="RU367033"/>
    </source>
</evidence>
<comment type="subcellular location">
    <subcellularLocation>
        <location evidence="9">Cell membrane</location>
        <topology evidence="9">Single-pass type I membrane protein</topology>
    </subcellularLocation>
    <subcellularLocation>
        <location evidence="1">Membrane</location>
        <topology evidence="1">Single-pass type I membrane protein</topology>
    </subcellularLocation>
</comment>
<evidence type="ECO:0000259" key="10">
    <source>
        <dbReference type="PROSITE" id="PS50835"/>
    </source>
</evidence>
<evidence type="ECO:0000256" key="5">
    <source>
        <dbReference type="ARBA" id="ARBA00023157"/>
    </source>
</evidence>
<evidence type="ECO:0000256" key="2">
    <source>
        <dbReference type="ARBA" id="ARBA00009844"/>
    </source>
</evidence>
<reference evidence="13" key="2">
    <citation type="submission" date="2020-12" db="UniProtKB">
        <authorList>
            <consortium name="WormBaseParasite"/>
        </authorList>
    </citation>
    <scope>IDENTIFICATION</scope>
</reference>
<dbReference type="GO" id="GO:0031115">
    <property type="term" value="P:negative regulation of microtubule polymerization"/>
    <property type="evidence" value="ECO:0007669"/>
    <property type="project" value="EnsemblMetazoa"/>
</dbReference>
<dbReference type="Gene3D" id="1.10.533.10">
    <property type="entry name" value="Death Domain, Fas"/>
    <property type="match status" value="1"/>
</dbReference>
<dbReference type="GO" id="GO:0008078">
    <property type="term" value="P:mesodermal cell migration"/>
    <property type="evidence" value="ECO:0007669"/>
    <property type="project" value="EnsemblMetazoa"/>
</dbReference>
<dbReference type="GO" id="GO:1905488">
    <property type="term" value="P:positive regulation of anterior/posterior axon guidance"/>
    <property type="evidence" value="ECO:0007669"/>
    <property type="project" value="EnsemblMetazoa"/>
</dbReference>
<dbReference type="GO" id="GO:0061643">
    <property type="term" value="P:chemorepulsion of axon"/>
    <property type="evidence" value="ECO:0007669"/>
    <property type="project" value="EnsemblMetazoa"/>
</dbReference>
<dbReference type="Pfam" id="PF25609">
    <property type="entry name" value="Unc5_NetrinR_N"/>
    <property type="match status" value="1"/>
</dbReference>
<keyword evidence="4 9" id="KW-0472">Membrane</keyword>
<keyword evidence="3 9" id="KW-0217">Developmental protein</keyword>
<dbReference type="GO" id="GO:0071679">
    <property type="term" value="P:commissural neuron axon guidance"/>
    <property type="evidence" value="ECO:0007669"/>
    <property type="project" value="EnsemblMetazoa"/>
</dbReference>
<dbReference type="GO" id="GO:0008045">
    <property type="term" value="P:motor neuron axon guidance"/>
    <property type="evidence" value="ECO:0007669"/>
    <property type="project" value="EnsemblMetazoa"/>
</dbReference>
<protein>
    <recommendedName>
        <fullName evidence="9">Netrin receptor UNC5</fullName>
    </recommendedName>
</protein>
<keyword evidence="6 9" id="KW-0675">Receptor</keyword>
<keyword evidence="7" id="KW-0325">Glycoprotein</keyword>